<feature type="region of interest" description="Disordered" evidence="1">
    <location>
        <begin position="621"/>
        <end position="696"/>
    </location>
</feature>
<gene>
    <name evidence="2" type="ORF">PITG_15240</name>
</gene>
<dbReference type="Proteomes" id="UP000006643">
    <property type="component" value="Unassembled WGS sequence"/>
</dbReference>
<dbReference type="OMA" id="HIWRNAT"/>
<feature type="compositionally biased region" description="Basic and acidic residues" evidence="1">
    <location>
        <begin position="621"/>
        <end position="630"/>
    </location>
</feature>
<dbReference type="STRING" id="403677.D0NQ82"/>
<feature type="compositionally biased region" description="Basic and acidic residues" evidence="1">
    <location>
        <begin position="637"/>
        <end position="677"/>
    </location>
</feature>
<feature type="compositionally biased region" description="Basic and acidic residues" evidence="1">
    <location>
        <begin position="166"/>
        <end position="192"/>
    </location>
</feature>
<accession>D0NQ82</accession>
<dbReference type="GeneID" id="9479056"/>
<dbReference type="KEGG" id="pif:PITG_15240"/>
<sequence length="696" mass="84396">MSSADVSEYEAKRLRRIEENRKRLQALHLPTLATPSPPTSKHKKRKRDVEEKPLEPTRKSLRQRKLRRLERQQRKQEEDQFKQETRERAKSDKNERKLFEKCEKKRLKELAKRNKLDKKLQKVSRKEKLVQLENGALKRHLEPSQQPEQQPRIHDWRLRRKLQAQAERRQVALKRREERKVQTEKKNEEKLEMKHKKREFRKEQRAKERMENSFLKEVEKQVRFEELELMRGEDRLSRRYAKQLKRETKHRERQEKVAAKSKLEEDMWLKRMELERQAAELKAEERRRRSREKERRKKEALSRELYPVRQVDLPYVRITKTTEKDTSKPSSLLKVDVNLFHGFSLGKQFLPPGKQSVMQALCPAGYNPEFQREGDIHIWRNATTLFMNASSAVFYRYMFQEVMRHGRKHVFFRWARCQGVTPPILERLRQVQKGAEHFRIDDNYYDLPNLIDPEPKPLLLFIQFPKGPYIYCGRLGFLGYRSDPLEFSFQLLDVSALNWGQLRRLSMKSGDDTEALSEYEAKRLQRMEENQRMLASLELPSMSRRSLRPLVAKSAAKLEPTRRSSRQQKRRVVAEQQAQERQLEEQRQLERQSAQRKEREAQIVLKRQQIELERYQQKLQREQQKEEEKRKKQKIKSQKEEERRQLRNRQLKEIEEERSREWRQHMKEQESQRRLEVEALNEPSPEVVDQRNAECK</sequence>
<feature type="region of interest" description="Disordered" evidence="1">
    <location>
        <begin position="280"/>
        <end position="299"/>
    </location>
</feature>
<dbReference type="VEuPathDB" id="FungiDB:PITG_15240"/>
<dbReference type="HOGENOM" id="CLU_370282_0_0_1"/>
<name>D0NQ82_PHYIT</name>
<dbReference type="OrthoDB" id="129696at2759"/>
<evidence type="ECO:0000313" key="2">
    <source>
        <dbReference type="EMBL" id="EEY62814.1"/>
    </source>
</evidence>
<organism evidence="2 3">
    <name type="scientific">Phytophthora infestans (strain T30-4)</name>
    <name type="common">Potato late blight agent</name>
    <dbReference type="NCBI Taxonomy" id="403677"/>
    <lineage>
        <taxon>Eukaryota</taxon>
        <taxon>Sar</taxon>
        <taxon>Stramenopiles</taxon>
        <taxon>Oomycota</taxon>
        <taxon>Peronosporomycetes</taxon>
        <taxon>Peronosporales</taxon>
        <taxon>Peronosporaceae</taxon>
        <taxon>Phytophthora</taxon>
    </lineage>
</organism>
<feature type="compositionally biased region" description="Basic and acidic residues" evidence="1">
    <location>
        <begin position="47"/>
        <end position="58"/>
    </location>
</feature>
<evidence type="ECO:0000313" key="3">
    <source>
        <dbReference type="Proteomes" id="UP000006643"/>
    </source>
</evidence>
<dbReference type="EMBL" id="DS028152">
    <property type="protein sequence ID" value="EEY62814.1"/>
    <property type="molecule type" value="Genomic_DNA"/>
</dbReference>
<keyword evidence="3" id="KW-1185">Reference proteome</keyword>
<proteinExistence type="predicted"/>
<dbReference type="RefSeq" id="XP_002898689.1">
    <property type="nucleotide sequence ID" value="XM_002898643.1"/>
</dbReference>
<reference evidence="3" key="1">
    <citation type="journal article" date="2009" name="Nature">
        <title>Genome sequence and analysis of the Irish potato famine pathogen Phytophthora infestans.</title>
        <authorList>
            <consortium name="The Broad Institute Genome Sequencing Platform"/>
            <person name="Haas B.J."/>
            <person name="Kamoun S."/>
            <person name="Zody M.C."/>
            <person name="Jiang R.H."/>
            <person name="Handsaker R.E."/>
            <person name="Cano L.M."/>
            <person name="Grabherr M."/>
            <person name="Kodira C.D."/>
            <person name="Raffaele S."/>
            <person name="Torto-Alalibo T."/>
            <person name="Bozkurt T.O."/>
            <person name="Ah-Fong A.M."/>
            <person name="Alvarado L."/>
            <person name="Anderson V.L."/>
            <person name="Armstrong M.R."/>
            <person name="Avrova A."/>
            <person name="Baxter L."/>
            <person name="Beynon J."/>
            <person name="Boevink P.C."/>
            <person name="Bollmann S.R."/>
            <person name="Bos J.I."/>
            <person name="Bulone V."/>
            <person name="Cai G."/>
            <person name="Cakir C."/>
            <person name="Carrington J.C."/>
            <person name="Chawner M."/>
            <person name="Conti L."/>
            <person name="Costanzo S."/>
            <person name="Ewan R."/>
            <person name="Fahlgren N."/>
            <person name="Fischbach M.A."/>
            <person name="Fugelstad J."/>
            <person name="Gilroy E.M."/>
            <person name="Gnerre S."/>
            <person name="Green P.J."/>
            <person name="Grenville-Briggs L.J."/>
            <person name="Griffith J."/>
            <person name="Grunwald N.J."/>
            <person name="Horn K."/>
            <person name="Horner N.R."/>
            <person name="Hu C.H."/>
            <person name="Huitema E."/>
            <person name="Jeong D.H."/>
            <person name="Jones A.M."/>
            <person name="Jones J.D."/>
            <person name="Jones R.W."/>
            <person name="Karlsson E.K."/>
            <person name="Kunjeti S.G."/>
            <person name="Lamour K."/>
            <person name="Liu Z."/>
            <person name="Ma L."/>
            <person name="Maclean D."/>
            <person name="Chibucos M.C."/>
            <person name="McDonald H."/>
            <person name="McWalters J."/>
            <person name="Meijer H.J."/>
            <person name="Morgan W."/>
            <person name="Morris P.F."/>
            <person name="Munro C.A."/>
            <person name="O'Neill K."/>
            <person name="Ospina-Giraldo M."/>
            <person name="Pinzon A."/>
            <person name="Pritchard L."/>
            <person name="Ramsahoye B."/>
            <person name="Ren Q."/>
            <person name="Restrepo S."/>
            <person name="Roy S."/>
            <person name="Sadanandom A."/>
            <person name="Savidor A."/>
            <person name="Schornack S."/>
            <person name="Schwartz D.C."/>
            <person name="Schumann U.D."/>
            <person name="Schwessinger B."/>
            <person name="Seyer L."/>
            <person name="Sharpe T."/>
            <person name="Silvar C."/>
            <person name="Song J."/>
            <person name="Studholme D.J."/>
            <person name="Sykes S."/>
            <person name="Thines M."/>
            <person name="van de Vondervoort P.J."/>
            <person name="Phuntumart V."/>
            <person name="Wawra S."/>
            <person name="Weide R."/>
            <person name="Win J."/>
            <person name="Young C."/>
            <person name="Zhou S."/>
            <person name="Fry W."/>
            <person name="Meyers B.C."/>
            <person name="van West P."/>
            <person name="Ristaino J."/>
            <person name="Govers F."/>
            <person name="Birch P.R."/>
            <person name="Whisson S.C."/>
            <person name="Judelson H.S."/>
            <person name="Nusbaum C."/>
        </authorList>
    </citation>
    <scope>NUCLEOTIDE SEQUENCE [LARGE SCALE GENOMIC DNA]</scope>
    <source>
        <strain evidence="3">T30-4</strain>
    </source>
</reference>
<protein>
    <submittedName>
        <fullName evidence="2">Uncharacterized protein</fullName>
    </submittedName>
</protein>
<dbReference type="eggNOG" id="ENOG502RRXW">
    <property type="taxonomic scope" value="Eukaryota"/>
</dbReference>
<feature type="compositionally biased region" description="Basic and acidic residues" evidence="1">
    <location>
        <begin position="200"/>
        <end position="209"/>
    </location>
</feature>
<dbReference type="AlphaFoldDB" id="D0NQ82"/>
<evidence type="ECO:0000256" key="1">
    <source>
        <dbReference type="SAM" id="MobiDB-lite"/>
    </source>
</evidence>
<feature type="compositionally biased region" description="Basic and acidic residues" evidence="1">
    <location>
        <begin position="69"/>
        <end position="98"/>
    </location>
</feature>
<feature type="region of interest" description="Disordered" evidence="1">
    <location>
        <begin position="133"/>
        <end position="209"/>
    </location>
</feature>
<feature type="compositionally biased region" description="Basic residues" evidence="1">
    <location>
        <begin position="59"/>
        <end position="68"/>
    </location>
</feature>
<dbReference type="InParanoid" id="D0NQ82"/>
<feature type="region of interest" description="Disordered" evidence="1">
    <location>
        <begin position="552"/>
        <end position="587"/>
    </location>
</feature>
<feature type="region of interest" description="Disordered" evidence="1">
    <location>
        <begin position="20"/>
        <end position="98"/>
    </location>
</feature>